<proteinExistence type="predicted"/>
<dbReference type="InterPro" id="IPR054690">
    <property type="entry name" value="DNA_polI_exonuclease"/>
</dbReference>
<dbReference type="InterPro" id="IPR036397">
    <property type="entry name" value="RNaseH_sf"/>
</dbReference>
<dbReference type="SUPFAM" id="SSF53098">
    <property type="entry name" value="Ribonuclease H-like"/>
    <property type="match status" value="1"/>
</dbReference>
<dbReference type="EMBL" id="CTEF01000007">
    <property type="protein sequence ID" value="CQD24578.1"/>
    <property type="molecule type" value="Genomic_DNA"/>
</dbReference>
<evidence type="ECO:0000313" key="2">
    <source>
        <dbReference type="EMBL" id="CQD24578.1"/>
    </source>
</evidence>
<dbReference type="Proteomes" id="UP000182227">
    <property type="component" value="Unassembled WGS sequence"/>
</dbReference>
<accession>A0A0U1DXM5</accession>
<evidence type="ECO:0000259" key="1">
    <source>
        <dbReference type="Pfam" id="PF22619"/>
    </source>
</evidence>
<gene>
    <name evidence="2" type="ORF">BN970_06529</name>
</gene>
<evidence type="ECO:0000313" key="3">
    <source>
        <dbReference type="Proteomes" id="UP000182227"/>
    </source>
</evidence>
<dbReference type="InterPro" id="IPR012337">
    <property type="entry name" value="RNaseH-like_sf"/>
</dbReference>
<protein>
    <submittedName>
        <fullName evidence="2">DNA polymerase I</fullName>
    </submittedName>
</protein>
<dbReference type="CDD" id="cd06140">
    <property type="entry name" value="DNA_polA_I_Bacillus_like_exo"/>
    <property type="match status" value="1"/>
</dbReference>
<reference evidence="2 3" key="1">
    <citation type="submission" date="2015-03" db="EMBL/GenBank/DDBJ databases">
        <authorList>
            <person name="Murphy D."/>
        </authorList>
    </citation>
    <scope>NUCLEOTIDE SEQUENCE [LARGE SCALE GENOMIC DNA]</scope>
    <source>
        <strain evidence="2 3">D16</strain>
    </source>
</reference>
<dbReference type="Gene3D" id="3.30.420.10">
    <property type="entry name" value="Ribonuclease H-like superfamily/Ribonuclease H"/>
    <property type="match status" value="1"/>
</dbReference>
<dbReference type="GO" id="GO:0003676">
    <property type="term" value="F:nucleic acid binding"/>
    <property type="evidence" value="ECO:0007669"/>
    <property type="project" value="InterPro"/>
</dbReference>
<name>A0A0U1DXM5_9MYCO</name>
<dbReference type="Pfam" id="PF22619">
    <property type="entry name" value="DNA_polI_exo1"/>
    <property type="match status" value="1"/>
</dbReference>
<feature type="domain" description="DNA polymerase I 3'-5' exonuclease" evidence="1">
    <location>
        <begin position="13"/>
        <end position="104"/>
    </location>
</feature>
<sequence>MVGTHLAFDADATALAIVAADGDGRYIDTATLTPEDEEALARWLGDPGPPKALHEAKLAMHDLAGRGWTLRGVTSDTALAAYLVRPGQRSFALDDLAVRYLRRELRAESLSSNSFRCSTTPTGLMSRRCRR</sequence>
<organism evidence="2 3">
    <name type="scientific">Mycolicibacterium conceptionense</name>
    <dbReference type="NCBI Taxonomy" id="451644"/>
    <lineage>
        <taxon>Bacteria</taxon>
        <taxon>Bacillati</taxon>
        <taxon>Actinomycetota</taxon>
        <taxon>Actinomycetes</taxon>
        <taxon>Mycobacteriales</taxon>
        <taxon>Mycobacteriaceae</taxon>
        <taxon>Mycolicibacterium</taxon>
    </lineage>
</organism>
<dbReference type="AlphaFoldDB" id="A0A0U1DXM5"/>